<dbReference type="AlphaFoldDB" id="A0A8C5R338"/>
<evidence type="ECO:0000313" key="3">
    <source>
        <dbReference type="Proteomes" id="UP000694569"/>
    </source>
</evidence>
<organism evidence="2 3">
    <name type="scientific">Leptobrachium leishanense</name>
    <name type="common">Leishan spiny toad</name>
    <dbReference type="NCBI Taxonomy" id="445787"/>
    <lineage>
        <taxon>Eukaryota</taxon>
        <taxon>Metazoa</taxon>
        <taxon>Chordata</taxon>
        <taxon>Craniata</taxon>
        <taxon>Vertebrata</taxon>
        <taxon>Euteleostomi</taxon>
        <taxon>Amphibia</taxon>
        <taxon>Batrachia</taxon>
        <taxon>Anura</taxon>
        <taxon>Pelobatoidea</taxon>
        <taxon>Megophryidae</taxon>
        <taxon>Leptobrachium</taxon>
    </lineage>
</organism>
<gene>
    <name evidence="2" type="primary">AFMID</name>
</gene>
<dbReference type="GeneTree" id="ENSGT00390000011093"/>
<dbReference type="Proteomes" id="UP000694569">
    <property type="component" value="Unplaced"/>
</dbReference>
<dbReference type="PANTHER" id="PTHR48081">
    <property type="entry name" value="AB HYDROLASE SUPERFAMILY PROTEIN C4A8.06C"/>
    <property type="match status" value="1"/>
</dbReference>
<dbReference type="InterPro" id="IPR050300">
    <property type="entry name" value="GDXG_lipolytic_enzyme"/>
</dbReference>
<dbReference type="GO" id="GO:0004061">
    <property type="term" value="F:arylformamidase activity"/>
    <property type="evidence" value="ECO:0007669"/>
    <property type="project" value="TreeGrafter"/>
</dbReference>
<sequence>MALMANISNQELERQYSPSLWSHRMDKDAVIEAHVKETTEGTRLSRTLVQTELNIPYGQSESETFDLYLPQYLISYGCSKEESGFMVSPLVSRGIAVMVMDYDIAPKGNMDLMVSQVRRSIAATLTRYPHDIYLCGHSAGAHLAAMMLCTDWGDVVIRPNIKGAVLVSGIYDLLPIIHTYVNDALGMSPEVAARNSPMLFVADVARNAGACKIAVVAAEHDSPEFKRQSKDYFQGVGPLLSAPSGSIPRVTTSIFLISSHYFLSTCVLVRREKSAE</sequence>
<dbReference type="SUPFAM" id="SSF53474">
    <property type="entry name" value="alpha/beta-Hydrolases"/>
    <property type="match status" value="1"/>
</dbReference>
<keyword evidence="1" id="KW-0378">Hydrolase</keyword>
<evidence type="ECO:0000313" key="2">
    <source>
        <dbReference type="Ensembl" id="ENSLLEP00000044968.1"/>
    </source>
</evidence>
<keyword evidence="3" id="KW-1185">Reference proteome</keyword>
<reference evidence="2" key="1">
    <citation type="submission" date="2025-08" db="UniProtKB">
        <authorList>
            <consortium name="Ensembl"/>
        </authorList>
    </citation>
    <scope>IDENTIFICATION</scope>
</reference>
<proteinExistence type="predicted"/>
<name>A0A8C5R338_9ANUR</name>
<dbReference type="InterPro" id="IPR029058">
    <property type="entry name" value="AB_hydrolase_fold"/>
</dbReference>
<evidence type="ECO:0000256" key="1">
    <source>
        <dbReference type="ARBA" id="ARBA00022801"/>
    </source>
</evidence>
<dbReference type="PANTHER" id="PTHR48081:SF33">
    <property type="entry name" value="KYNURENINE FORMAMIDASE"/>
    <property type="match status" value="1"/>
</dbReference>
<reference evidence="2" key="2">
    <citation type="submission" date="2025-09" db="UniProtKB">
        <authorList>
            <consortium name="Ensembl"/>
        </authorList>
    </citation>
    <scope>IDENTIFICATION</scope>
</reference>
<dbReference type="Gene3D" id="3.40.50.1820">
    <property type="entry name" value="alpha/beta hydrolase"/>
    <property type="match status" value="1"/>
</dbReference>
<dbReference type="OrthoDB" id="433474at2759"/>
<accession>A0A8C5R338</accession>
<protein>
    <submittedName>
        <fullName evidence="2">Arylformamidase</fullName>
    </submittedName>
</protein>
<dbReference type="Ensembl" id="ENSLLET00000046763.1">
    <property type="protein sequence ID" value="ENSLLEP00000044968.1"/>
    <property type="gene ID" value="ENSLLEG00000028524.1"/>
</dbReference>